<reference evidence="1 2" key="1">
    <citation type="journal article" date="2020" name="Cell">
        <title>Large-Scale Comparative Analyses of Tick Genomes Elucidate Their Genetic Diversity and Vector Capacities.</title>
        <authorList>
            <consortium name="Tick Genome and Microbiome Consortium (TIGMIC)"/>
            <person name="Jia N."/>
            <person name="Wang J."/>
            <person name="Shi W."/>
            <person name="Du L."/>
            <person name="Sun Y."/>
            <person name="Zhan W."/>
            <person name="Jiang J.F."/>
            <person name="Wang Q."/>
            <person name="Zhang B."/>
            <person name="Ji P."/>
            <person name="Bell-Sakyi L."/>
            <person name="Cui X.M."/>
            <person name="Yuan T.T."/>
            <person name="Jiang B.G."/>
            <person name="Yang W.F."/>
            <person name="Lam T.T."/>
            <person name="Chang Q.C."/>
            <person name="Ding S.J."/>
            <person name="Wang X.J."/>
            <person name="Zhu J.G."/>
            <person name="Ruan X.D."/>
            <person name="Zhao L."/>
            <person name="Wei J.T."/>
            <person name="Ye R.Z."/>
            <person name="Que T.C."/>
            <person name="Du C.H."/>
            <person name="Zhou Y.H."/>
            <person name="Cheng J.X."/>
            <person name="Dai P.F."/>
            <person name="Guo W.B."/>
            <person name="Han X.H."/>
            <person name="Huang E.J."/>
            <person name="Li L.F."/>
            <person name="Wei W."/>
            <person name="Gao Y.C."/>
            <person name="Liu J.Z."/>
            <person name="Shao H.Z."/>
            <person name="Wang X."/>
            <person name="Wang C.C."/>
            <person name="Yang T.C."/>
            <person name="Huo Q.B."/>
            <person name="Li W."/>
            <person name="Chen H.Y."/>
            <person name="Chen S.E."/>
            <person name="Zhou L.G."/>
            <person name="Ni X.B."/>
            <person name="Tian J.H."/>
            <person name="Sheng Y."/>
            <person name="Liu T."/>
            <person name="Pan Y.S."/>
            <person name="Xia L.Y."/>
            <person name="Li J."/>
            <person name="Zhao F."/>
            <person name="Cao W.C."/>
        </authorList>
    </citation>
    <scope>NUCLEOTIDE SEQUENCE [LARGE SCALE GENOMIC DNA]</scope>
    <source>
        <strain evidence="1">Iper-2018</strain>
    </source>
</reference>
<keyword evidence="2" id="KW-1185">Reference proteome</keyword>
<evidence type="ECO:0000313" key="2">
    <source>
        <dbReference type="Proteomes" id="UP000805193"/>
    </source>
</evidence>
<accession>A0AC60QX85</accession>
<dbReference type="EMBL" id="JABSTQ010002350">
    <property type="protein sequence ID" value="KAG0444199.1"/>
    <property type="molecule type" value="Genomic_DNA"/>
</dbReference>
<protein>
    <submittedName>
        <fullName evidence="1">Uncharacterized protein</fullName>
    </submittedName>
</protein>
<sequence>MYWSARAAGGDKKLLIDIWLSMHNHVINKHSGHEGTYGRCLHGDMPEPTRPWMDPSMFLFFQLKVVFLKHVSSSDSQAYNQFKSITGNKRLLKDLAQMSPHGQTYALEAFHSVLIDFAPKSQAFSPEGMLAR</sequence>
<comment type="caution">
    <text evidence="1">The sequence shown here is derived from an EMBL/GenBank/DDBJ whole genome shotgun (WGS) entry which is preliminary data.</text>
</comment>
<name>A0AC60QX85_IXOPE</name>
<organism evidence="1 2">
    <name type="scientific">Ixodes persulcatus</name>
    <name type="common">Taiga tick</name>
    <dbReference type="NCBI Taxonomy" id="34615"/>
    <lineage>
        <taxon>Eukaryota</taxon>
        <taxon>Metazoa</taxon>
        <taxon>Ecdysozoa</taxon>
        <taxon>Arthropoda</taxon>
        <taxon>Chelicerata</taxon>
        <taxon>Arachnida</taxon>
        <taxon>Acari</taxon>
        <taxon>Parasitiformes</taxon>
        <taxon>Ixodida</taxon>
        <taxon>Ixodoidea</taxon>
        <taxon>Ixodidae</taxon>
        <taxon>Ixodinae</taxon>
        <taxon>Ixodes</taxon>
    </lineage>
</organism>
<proteinExistence type="predicted"/>
<evidence type="ECO:0000313" key="1">
    <source>
        <dbReference type="EMBL" id="KAG0444199.1"/>
    </source>
</evidence>
<gene>
    <name evidence="1" type="ORF">HPB47_014055</name>
</gene>
<dbReference type="Proteomes" id="UP000805193">
    <property type="component" value="Unassembled WGS sequence"/>
</dbReference>